<gene>
    <name evidence="1" type="primary">n228R</name>
    <name evidence="1" type="ORF">FR483_n228R</name>
</gene>
<protein>
    <submittedName>
        <fullName evidence="1">Uncharacterized protein n228R</fullName>
    </submittedName>
</protein>
<reference evidence="1 2" key="1">
    <citation type="journal article" date="2007" name="Virology">
        <title>Sequence and annotation of the 314-kb MT325 and the 321-kb FR483 viruses that infect Chlorella Pbi.</title>
        <authorList>
            <person name="Fitzgerald L.A."/>
            <person name="Graves M.V."/>
            <person name="Li X."/>
            <person name="Feldblyum T."/>
            <person name="Hartigan J."/>
            <person name="Van Etten J.L."/>
        </authorList>
    </citation>
    <scope>NUCLEOTIDE SEQUENCE [LARGE SCALE GENOMIC DNA]</scope>
    <source>
        <strain evidence="1 2">FR483</strain>
    </source>
</reference>
<name>A7J6T2_PBCVF</name>
<dbReference type="EMBL" id="DQ890022">
    <property type="protein sequence ID" value="ABT15513.1"/>
    <property type="molecule type" value="Genomic_DNA"/>
</dbReference>
<proteinExistence type="predicted"/>
<sequence length="258" mass="28713">MLSRFILVRISSSTSLIVFSFSGTTEMSSISVFLHWIIIWKKLPGIIPYSSQMLSRVFPLYHSPAERTRFQLTRLGVPGKGSFRALPTVSLASEGKVAIAWTMSMSVAFVINLVPSTGQMLEMPHASLPRGVTIPLAISFSSSNHECISLHSDNSLSFSSDNWVYSWILSYLSGLSTRGVFLSLPISIWASMLFTLILPKLTPRTSMIPREYITPSDPIILFRSSISLPRTPLSRMHSCPLKNLQSSWCARSICHDLV</sequence>
<dbReference type="RefSeq" id="YP_001425860.1">
    <property type="nucleotide sequence ID" value="NC_008603.1"/>
</dbReference>
<evidence type="ECO:0000313" key="2">
    <source>
        <dbReference type="Proteomes" id="UP000204095"/>
    </source>
</evidence>
<dbReference type="GeneID" id="5469768"/>
<dbReference type="Proteomes" id="UP000204095">
    <property type="component" value="Segment"/>
</dbReference>
<organism evidence="1 2">
    <name type="scientific">Paramecium bursaria Chlorella virus FR483</name>
    <name type="common">PBCV-FR483</name>
    <dbReference type="NCBI Taxonomy" id="399781"/>
    <lineage>
        <taxon>Viruses</taxon>
        <taxon>Varidnaviria</taxon>
        <taxon>Bamfordvirae</taxon>
        <taxon>Nucleocytoviricota</taxon>
        <taxon>Megaviricetes</taxon>
        <taxon>Algavirales</taxon>
        <taxon>Phycodnaviridae</taxon>
        <taxon>Chlorovirus</taxon>
        <taxon>Chlorovirus conductrix</taxon>
        <taxon>Paramecium bursaria Chlorella virus A1</taxon>
    </lineage>
</organism>
<dbReference type="KEGG" id="vg:5469768"/>
<accession>A7J6T2</accession>
<organismHost>
    <name type="scientific">Paramecium bursaria</name>
    <dbReference type="NCBI Taxonomy" id="74790"/>
</organismHost>
<evidence type="ECO:0000313" key="1">
    <source>
        <dbReference type="EMBL" id="ABT15513.1"/>
    </source>
</evidence>